<name>A0A9D1EH33_9FIRM</name>
<dbReference type="InterPro" id="IPR024688">
    <property type="entry name" value="Mac_dom"/>
</dbReference>
<dbReference type="EC" id="2.3.1.-" evidence="5"/>
<keyword evidence="2 5" id="KW-0808">Transferase</keyword>
<evidence type="ECO:0000259" key="6">
    <source>
        <dbReference type="Pfam" id="PF12464"/>
    </source>
</evidence>
<gene>
    <name evidence="7" type="ORF">IAB98_00620</name>
</gene>
<accession>A0A9D1EH33</accession>
<evidence type="ECO:0000256" key="1">
    <source>
        <dbReference type="ARBA" id="ARBA00007274"/>
    </source>
</evidence>
<dbReference type="Pfam" id="PF12464">
    <property type="entry name" value="Mac"/>
    <property type="match status" value="1"/>
</dbReference>
<dbReference type="Proteomes" id="UP000886841">
    <property type="component" value="Unassembled WGS sequence"/>
</dbReference>
<dbReference type="GO" id="GO:0008870">
    <property type="term" value="F:galactoside O-acetyltransferase activity"/>
    <property type="evidence" value="ECO:0007669"/>
    <property type="project" value="TreeGrafter"/>
</dbReference>
<reference evidence="7" key="2">
    <citation type="journal article" date="2021" name="PeerJ">
        <title>Extensive microbial diversity within the chicken gut microbiome revealed by metagenomics and culture.</title>
        <authorList>
            <person name="Gilroy R."/>
            <person name="Ravi A."/>
            <person name="Getino M."/>
            <person name="Pursley I."/>
            <person name="Horton D.L."/>
            <person name="Alikhan N.F."/>
            <person name="Baker D."/>
            <person name="Gharbi K."/>
            <person name="Hall N."/>
            <person name="Watson M."/>
            <person name="Adriaenssens E.M."/>
            <person name="Foster-Nyarko E."/>
            <person name="Jarju S."/>
            <person name="Secka A."/>
            <person name="Antonio M."/>
            <person name="Oren A."/>
            <person name="Chaudhuri R.R."/>
            <person name="La Ragione R."/>
            <person name="Hildebrand F."/>
            <person name="Pallen M.J."/>
        </authorList>
    </citation>
    <scope>NUCLEOTIDE SEQUENCE</scope>
    <source>
        <strain evidence="7">ChiSxjej1B13-7041</strain>
    </source>
</reference>
<dbReference type="Pfam" id="PF00132">
    <property type="entry name" value="Hexapep"/>
    <property type="match status" value="1"/>
</dbReference>
<dbReference type="PROSITE" id="PS00101">
    <property type="entry name" value="HEXAPEP_TRANSFERASES"/>
    <property type="match status" value="1"/>
</dbReference>
<dbReference type="SUPFAM" id="SSF51161">
    <property type="entry name" value="Trimeric LpxA-like enzymes"/>
    <property type="match status" value="1"/>
</dbReference>
<dbReference type="InterPro" id="IPR001451">
    <property type="entry name" value="Hexapep"/>
</dbReference>
<dbReference type="FunFam" id="2.160.10.10:FF:000008">
    <property type="entry name" value="Maltose O-acetyltransferase"/>
    <property type="match status" value="1"/>
</dbReference>
<dbReference type="Gene3D" id="2.160.10.10">
    <property type="entry name" value="Hexapeptide repeat proteins"/>
    <property type="match status" value="1"/>
</dbReference>
<dbReference type="AlphaFoldDB" id="A0A9D1EH33"/>
<dbReference type="PANTHER" id="PTHR43017">
    <property type="entry name" value="GALACTOSIDE O-ACETYLTRANSFERASE"/>
    <property type="match status" value="1"/>
</dbReference>
<protein>
    <recommendedName>
        <fullName evidence="5">Acetyltransferase</fullName>
        <ecNumber evidence="5">2.3.1.-</ecNumber>
    </recommendedName>
</protein>
<evidence type="ECO:0000256" key="2">
    <source>
        <dbReference type="ARBA" id="ARBA00022679"/>
    </source>
</evidence>
<dbReference type="PANTHER" id="PTHR43017:SF1">
    <property type="entry name" value="ACETYLTRANSFERASE YJL218W-RELATED"/>
    <property type="match status" value="1"/>
</dbReference>
<proteinExistence type="inferred from homology"/>
<comment type="caution">
    <text evidence="7">The sequence shown here is derived from an EMBL/GenBank/DDBJ whole genome shotgun (WGS) entry which is preliminary data.</text>
</comment>
<reference evidence="7" key="1">
    <citation type="submission" date="2020-10" db="EMBL/GenBank/DDBJ databases">
        <authorList>
            <person name="Gilroy R."/>
        </authorList>
    </citation>
    <scope>NUCLEOTIDE SEQUENCE</scope>
    <source>
        <strain evidence="7">ChiSxjej1B13-7041</strain>
    </source>
</reference>
<dbReference type="InterPro" id="IPR018357">
    <property type="entry name" value="Hexapep_transf_CS"/>
</dbReference>
<dbReference type="InterPro" id="IPR039369">
    <property type="entry name" value="LacA-like"/>
</dbReference>
<sequence length="208" mass="23193">MDNVERRDKGLPYISDRQVMEEQAETRKKLYRFNNTEPWKFDELASQVREILGSAGKNVSILPPFYCDYGHHIQVGDNFFANYGCTILDVSPVKIGNNVMFAPRVSIYAAGHPLHPAARNTGYEYGAPVTIGDNVWLGGNVIVAPGVTIGENTVVGAGSVVTKDIPANVIAAGNPCRVIREITEEDRRYYFKDRPFDEESWEIVKEAP</sequence>
<dbReference type="InterPro" id="IPR011004">
    <property type="entry name" value="Trimer_LpxA-like_sf"/>
</dbReference>
<comment type="similarity">
    <text evidence="1 5">Belongs to the transferase hexapeptide repeat family.</text>
</comment>
<organism evidence="7 8">
    <name type="scientific">Candidatus Egerieimonas intestinavium</name>
    <dbReference type="NCBI Taxonomy" id="2840777"/>
    <lineage>
        <taxon>Bacteria</taxon>
        <taxon>Bacillati</taxon>
        <taxon>Bacillota</taxon>
        <taxon>Clostridia</taxon>
        <taxon>Lachnospirales</taxon>
        <taxon>Lachnospiraceae</taxon>
        <taxon>Lachnospiraceae incertae sedis</taxon>
        <taxon>Candidatus Egerieimonas</taxon>
    </lineage>
</organism>
<evidence type="ECO:0000256" key="4">
    <source>
        <dbReference type="ARBA" id="ARBA00023315"/>
    </source>
</evidence>
<evidence type="ECO:0000256" key="5">
    <source>
        <dbReference type="RuleBase" id="RU367021"/>
    </source>
</evidence>
<keyword evidence="4 5" id="KW-0012">Acyltransferase</keyword>
<dbReference type="EMBL" id="DVHU01000007">
    <property type="protein sequence ID" value="HIR91908.1"/>
    <property type="molecule type" value="Genomic_DNA"/>
</dbReference>
<evidence type="ECO:0000313" key="7">
    <source>
        <dbReference type="EMBL" id="HIR91908.1"/>
    </source>
</evidence>
<feature type="domain" description="Maltose/galactoside acetyltransferase" evidence="6">
    <location>
        <begin position="10"/>
        <end position="56"/>
    </location>
</feature>
<evidence type="ECO:0000256" key="3">
    <source>
        <dbReference type="ARBA" id="ARBA00022737"/>
    </source>
</evidence>
<dbReference type="CDD" id="cd03357">
    <property type="entry name" value="LbH_MAT_GAT"/>
    <property type="match status" value="1"/>
</dbReference>
<evidence type="ECO:0000313" key="8">
    <source>
        <dbReference type="Proteomes" id="UP000886841"/>
    </source>
</evidence>
<keyword evidence="3" id="KW-0677">Repeat</keyword>